<dbReference type="PROSITE" id="PS50983">
    <property type="entry name" value="FE_B12_PBP"/>
    <property type="match status" value="1"/>
</dbReference>
<proteinExistence type="predicted"/>
<name>A0ABX7IN74_9GAMM</name>
<dbReference type="RefSeq" id="WP_205114446.1">
    <property type="nucleotide sequence ID" value="NZ_CP070273.1"/>
</dbReference>
<dbReference type="PANTHER" id="PTHR30535:SF34">
    <property type="entry name" value="MOLYBDATE-BINDING PROTEIN MOLA"/>
    <property type="match status" value="1"/>
</dbReference>
<feature type="chain" id="PRO_5045501899" evidence="1">
    <location>
        <begin position="29"/>
        <end position="390"/>
    </location>
</feature>
<evidence type="ECO:0000259" key="2">
    <source>
        <dbReference type="PROSITE" id="PS50983"/>
    </source>
</evidence>
<organism evidence="3 4">
    <name type="scientific">Marinomonas foliarum</name>
    <dbReference type="NCBI Taxonomy" id="491950"/>
    <lineage>
        <taxon>Bacteria</taxon>
        <taxon>Pseudomonadati</taxon>
        <taxon>Pseudomonadota</taxon>
        <taxon>Gammaproteobacteria</taxon>
        <taxon>Oceanospirillales</taxon>
        <taxon>Oceanospirillaceae</taxon>
        <taxon>Marinomonas</taxon>
    </lineage>
</organism>
<sequence>MKIFSSFNALLSSTISLCCVLIASQTFAAYPTTVTDLAGRQVVIKETPERVILGDSRYLNALSVIFPENPLQHVAAMLSDLKSIDFGTYKAYEARFPIIQDIPIIGRTSVQSFSIESAITLSADLAIFSLDGHGPNARHSDVIATLEKAGVKVIFVDFRQHPLTNTLTSIDLLGEVFQRQSAAQRFSEFYSNELNKVTKGLSSLKNISNKEVFIHSRVGVSNACCETMVRGMIADFVIAAGGHNIADAIVPGAAGVINLEHLLTHQPEAYIATAVGSKGMPNEGNTAALPYVMLGAGTPKDDATRSLKSALIRNNLQHLDAVTSGNAHAIWHGFYNSPLNVAAIQRIAKWLYPDTFSDLNPDATLARIFNEFQAIDQTGTYWVTLGPAKI</sequence>
<dbReference type="InterPro" id="IPR002491">
    <property type="entry name" value="ABC_transptr_periplasmic_BD"/>
</dbReference>
<dbReference type="PANTHER" id="PTHR30535">
    <property type="entry name" value="VITAMIN B12-BINDING PROTEIN"/>
    <property type="match status" value="1"/>
</dbReference>
<protein>
    <submittedName>
        <fullName evidence="3">ABC transporter substrate-binding protein</fullName>
    </submittedName>
</protein>
<gene>
    <name evidence="3" type="ORF">JSY38_17520</name>
</gene>
<feature type="signal peptide" evidence="1">
    <location>
        <begin position="1"/>
        <end position="28"/>
    </location>
</feature>
<dbReference type="SUPFAM" id="SSF53807">
    <property type="entry name" value="Helical backbone' metal receptor"/>
    <property type="match status" value="1"/>
</dbReference>
<keyword evidence="1" id="KW-0732">Signal</keyword>
<dbReference type="Gene3D" id="3.40.50.1980">
    <property type="entry name" value="Nitrogenase molybdenum iron protein domain"/>
    <property type="match status" value="2"/>
</dbReference>
<evidence type="ECO:0000313" key="4">
    <source>
        <dbReference type="Proteomes" id="UP000644167"/>
    </source>
</evidence>
<dbReference type="Proteomes" id="UP000644167">
    <property type="component" value="Chromosome"/>
</dbReference>
<evidence type="ECO:0000313" key="3">
    <source>
        <dbReference type="EMBL" id="QRV23788.1"/>
    </source>
</evidence>
<reference evidence="3 4" key="1">
    <citation type="submission" date="2021-02" db="EMBL/GenBank/DDBJ databases">
        <title>The genome of Marinomonas foliarum JZW.</title>
        <authorList>
            <person name="Sun M."/>
        </authorList>
    </citation>
    <scope>NUCLEOTIDE SEQUENCE [LARGE SCALE GENOMIC DNA]</scope>
    <source>
        <strain evidence="3 4">JZW</strain>
    </source>
</reference>
<accession>A0ABX7IN74</accession>
<keyword evidence="4" id="KW-1185">Reference proteome</keyword>
<dbReference type="InterPro" id="IPR050902">
    <property type="entry name" value="ABC_Transporter_SBP"/>
</dbReference>
<evidence type="ECO:0000256" key="1">
    <source>
        <dbReference type="SAM" id="SignalP"/>
    </source>
</evidence>
<dbReference type="EMBL" id="CP070273">
    <property type="protein sequence ID" value="QRV23788.1"/>
    <property type="molecule type" value="Genomic_DNA"/>
</dbReference>
<feature type="domain" description="Fe/B12 periplasmic-binding" evidence="2">
    <location>
        <begin position="50"/>
        <end position="359"/>
    </location>
</feature>